<dbReference type="SUPFAM" id="SSF57783">
    <property type="entry name" value="Zinc beta-ribbon"/>
    <property type="match status" value="1"/>
</dbReference>
<dbReference type="Proteomes" id="UP001204015">
    <property type="component" value="Unassembled WGS sequence"/>
</dbReference>
<dbReference type="Pfam" id="PF01396">
    <property type="entry name" value="Zn_ribbon_Top1"/>
    <property type="match status" value="1"/>
</dbReference>
<evidence type="ECO:0000313" key="3">
    <source>
        <dbReference type="Proteomes" id="UP001204015"/>
    </source>
</evidence>
<comment type="caution">
    <text evidence="2">The sequence shown here is derived from an EMBL/GenBank/DDBJ whole genome shotgun (WGS) entry which is preliminary data.</text>
</comment>
<dbReference type="PROSITE" id="PS50965">
    <property type="entry name" value="NERD"/>
    <property type="match status" value="1"/>
</dbReference>
<dbReference type="EMBL" id="JAMXLY010000040">
    <property type="protein sequence ID" value="MCO6026149.1"/>
    <property type="molecule type" value="Genomic_DNA"/>
</dbReference>
<feature type="domain" description="NERD" evidence="1">
    <location>
        <begin position="23"/>
        <end position="138"/>
    </location>
</feature>
<evidence type="ECO:0000259" key="1">
    <source>
        <dbReference type="PROSITE" id="PS50965"/>
    </source>
</evidence>
<accession>A0ABT1BYU3</accession>
<dbReference type="InterPro" id="IPR011528">
    <property type="entry name" value="NERD"/>
</dbReference>
<evidence type="ECO:0000313" key="2">
    <source>
        <dbReference type="EMBL" id="MCO6026149.1"/>
    </source>
</evidence>
<dbReference type="Pfam" id="PF08378">
    <property type="entry name" value="NERD"/>
    <property type="match status" value="1"/>
</dbReference>
<dbReference type="InterPro" id="IPR013498">
    <property type="entry name" value="Topo_IA_Znf"/>
</dbReference>
<dbReference type="Gene3D" id="3.30.65.10">
    <property type="entry name" value="Bacterial Topoisomerase I, domain 1"/>
    <property type="match status" value="1"/>
</dbReference>
<reference evidence="2 3" key="1">
    <citation type="submission" date="2022-06" db="EMBL/GenBank/DDBJ databases">
        <title>A taxonomic note on the genus Prevotella: Description of four novel genera and emended description of the genera Hallella and Xylanibacter.</title>
        <authorList>
            <person name="Hitch T.C.A."/>
        </authorList>
    </citation>
    <scope>NUCLEOTIDE SEQUENCE [LARGE SCALE GENOMIC DNA]</scope>
    <source>
        <strain evidence="2 3">DSM 100619</strain>
    </source>
</reference>
<keyword evidence="3" id="KW-1185">Reference proteome</keyword>
<dbReference type="RefSeq" id="WP_252761505.1">
    <property type="nucleotide sequence ID" value="NZ_JAMXLY010000040.1"/>
</dbReference>
<proteinExistence type="predicted"/>
<protein>
    <submittedName>
        <fullName evidence="2">NERD domain-containing protein</fullName>
    </submittedName>
</protein>
<name>A0ABT1BYU3_9BACT</name>
<organism evidence="2 3">
    <name type="scientific">Segatella cerevisiae</name>
    <dbReference type="NCBI Taxonomy" id="2053716"/>
    <lineage>
        <taxon>Bacteria</taxon>
        <taxon>Pseudomonadati</taxon>
        <taxon>Bacteroidota</taxon>
        <taxon>Bacteroidia</taxon>
        <taxon>Bacteroidales</taxon>
        <taxon>Prevotellaceae</taxon>
        <taxon>Segatella</taxon>
    </lineage>
</organism>
<sequence length="244" mass="28312">MAFTTLLVGILLFAFVFWFNSSKGKIGEEKMAVLLKLLPKEYVVLNNVIISNGESMAQIDHVVVSPYGIFVIETKNYKGWIFGKDYYKQWTQNIYGKKYKFYNPVKQNETHVRALRKLLYQFGGISYISIIAFSSKTSLFVESEEAYVTHILKVNSIIKDYIIKQVSTEHVEQIVQLINERRYIGDIAEDLHLDYVYSGKHHYEIAMEQGKCPWCGGTLMVRNGRHGRFYGCSNYPRCKFTHNV</sequence>
<gene>
    <name evidence="2" type="ORF">NG821_09905</name>
</gene>